<gene>
    <name evidence="2" type="ORF">DAMO_2683</name>
</gene>
<dbReference type="EMBL" id="FP565575">
    <property type="protein sequence ID" value="CBE69756.1"/>
    <property type="molecule type" value="Genomic_DNA"/>
</dbReference>
<dbReference type="Pfam" id="PF00578">
    <property type="entry name" value="AhpC-TSA"/>
    <property type="match status" value="1"/>
</dbReference>
<evidence type="ECO:0000259" key="1">
    <source>
        <dbReference type="Pfam" id="PF00578"/>
    </source>
</evidence>
<dbReference type="GO" id="GO:0016209">
    <property type="term" value="F:antioxidant activity"/>
    <property type="evidence" value="ECO:0007669"/>
    <property type="project" value="InterPro"/>
</dbReference>
<dbReference type="STRING" id="671143.DAMO_2683"/>
<evidence type="ECO:0000313" key="2">
    <source>
        <dbReference type="EMBL" id="CBE69756.1"/>
    </source>
</evidence>
<dbReference type="Gene3D" id="3.40.30.10">
    <property type="entry name" value="Glutaredoxin"/>
    <property type="match status" value="1"/>
</dbReference>
<dbReference type="Proteomes" id="UP000006898">
    <property type="component" value="Chromosome"/>
</dbReference>
<sequence length="60" mass="6723">MSTLLRRIRFIVFLIGTLLIARAVQAAPVPDFTLPLLDGKSVALKDFRGKPVLINFFHSK</sequence>
<proteinExistence type="predicted"/>
<organism evidence="2 3">
    <name type="scientific">Methylomirabilis oxygeniifera</name>
    <dbReference type="NCBI Taxonomy" id="671143"/>
    <lineage>
        <taxon>Bacteria</taxon>
        <taxon>Candidatus Methylomirabilota</taxon>
        <taxon>Candidatus Methylomirabilia</taxon>
        <taxon>Candidatus Methylomirabilales</taxon>
        <taxon>Candidatus Methylomirabilaceae</taxon>
        <taxon>Candidatus Methylomirabilis</taxon>
    </lineage>
</organism>
<feature type="domain" description="Alkyl hydroperoxide reductase subunit C/ Thiol specific antioxidant" evidence="1">
    <location>
        <begin position="28"/>
        <end position="59"/>
    </location>
</feature>
<protein>
    <recommendedName>
        <fullName evidence="1">Alkyl hydroperoxide reductase subunit C/ Thiol specific antioxidant domain-containing protein</fullName>
    </recommendedName>
</protein>
<reference evidence="2 3" key="1">
    <citation type="journal article" date="2010" name="Nature">
        <title>Nitrite-driven anaerobic methane oxidation by oxygenic bacteria.</title>
        <authorList>
            <person name="Ettwig K.F."/>
            <person name="Butler M.K."/>
            <person name="Le Paslier D."/>
            <person name="Pelletier E."/>
            <person name="Mangenot S."/>
            <person name="Kuypers M.M.M."/>
            <person name="Schreiber F."/>
            <person name="Dutilh B.E."/>
            <person name="Zedelius J."/>
            <person name="de Beer D."/>
            <person name="Gloerich J."/>
            <person name="Wessels H.J.C.T."/>
            <person name="van Allen T."/>
            <person name="Luesken F."/>
            <person name="Wu M."/>
            <person name="van de Pas-Schoonen K.T."/>
            <person name="Op den Camp H.J.M."/>
            <person name="Janssen-Megens E.M."/>
            <person name="Francoijs K-J."/>
            <person name="Stunnenberg H."/>
            <person name="Weissenbach J."/>
            <person name="Jetten M.S.M."/>
            <person name="Strous M."/>
        </authorList>
    </citation>
    <scope>NUCLEOTIDE SEQUENCE [LARGE SCALE GENOMIC DNA]</scope>
</reference>
<dbReference type="InterPro" id="IPR036249">
    <property type="entry name" value="Thioredoxin-like_sf"/>
</dbReference>
<dbReference type="HOGENOM" id="CLU_2932677_0_0_0"/>
<evidence type="ECO:0000313" key="3">
    <source>
        <dbReference type="Proteomes" id="UP000006898"/>
    </source>
</evidence>
<dbReference type="AlphaFoldDB" id="D5MKD4"/>
<dbReference type="GO" id="GO:0016491">
    <property type="term" value="F:oxidoreductase activity"/>
    <property type="evidence" value="ECO:0007669"/>
    <property type="project" value="InterPro"/>
</dbReference>
<dbReference type="SUPFAM" id="SSF52833">
    <property type="entry name" value="Thioredoxin-like"/>
    <property type="match status" value="1"/>
</dbReference>
<name>D5MKD4_METO1</name>
<dbReference type="InterPro" id="IPR000866">
    <property type="entry name" value="AhpC/TSA"/>
</dbReference>
<dbReference type="eggNOG" id="COG1225">
    <property type="taxonomic scope" value="Bacteria"/>
</dbReference>
<accession>D5MKD4</accession>
<dbReference type="KEGG" id="mox:DAMO_2683"/>